<evidence type="ECO:0000313" key="3">
    <source>
        <dbReference type="EMBL" id="MBA0810970.1"/>
    </source>
</evidence>
<dbReference type="AlphaFoldDB" id="A0A7J9HMA6"/>
<gene>
    <name evidence="3" type="ORF">Gohar_002911</name>
</gene>
<dbReference type="PANTHER" id="PTHR13780:SF39">
    <property type="entry name" value="CBS DOMAIN-CONTAINING PROTEIN CBSX5-LIKE"/>
    <property type="match status" value="1"/>
</dbReference>
<sequence>MAASLLAREVSDLCLGKPALRSLSVSATVGDALTTLKRSRDNYISFWNCNHGHFSEVDKVDADAVAALDDCRCVGKVCVADIIGFLCKEENLSNPGIALQAPVSVLIPKTGDFVRHLESNASLVEAMDLILEGVQNIVIPMEIGGKNSRKKLLQNNLSKSTFHNGRQYCWLTQEDMVRYLVNSISLFSSAAVNPINSLDIINVQDIPAVHYDDPASSALPLLAKCLEMQTSVAIIDDDGKLIGELSPYKLNSCDEDVAAAIATLSAGELMAYIDFGGPPEDLIQLVKERLQERKLVKALELMEDDSGNSSVSSSCSSSSDDEFGVGRSVVKSVGNSARSVKRSEAIVCHPWSSLVAVMIQALAHRINYVWVVEEDRTLFGIVTFAGMMKIFRETIEDHDLGKALKKSPT</sequence>
<dbReference type="InterPro" id="IPR050511">
    <property type="entry name" value="AMPK_gamma/SDS23_families"/>
</dbReference>
<proteinExistence type="predicted"/>
<dbReference type="Proteomes" id="UP000593560">
    <property type="component" value="Unassembled WGS sequence"/>
</dbReference>
<comment type="caution">
    <text evidence="3">The sequence shown here is derived from an EMBL/GenBank/DDBJ whole genome shotgun (WGS) entry which is preliminary data.</text>
</comment>
<evidence type="ECO:0000256" key="1">
    <source>
        <dbReference type="ARBA" id="ARBA00022737"/>
    </source>
</evidence>
<name>A0A7J9HMA6_9ROSI</name>
<keyword evidence="2" id="KW-0129">CBS domain</keyword>
<dbReference type="EMBL" id="JABFAD010000010">
    <property type="protein sequence ID" value="MBA0810970.1"/>
    <property type="molecule type" value="Genomic_DNA"/>
</dbReference>
<dbReference type="Gene3D" id="3.10.580.10">
    <property type="entry name" value="CBS-domain"/>
    <property type="match status" value="1"/>
</dbReference>
<keyword evidence="4" id="KW-1185">Reference proteome</keyword>
<evidence type="ECO:0008006" key="5">
    <source>
        <dbReference type="Google" id="ProtNLM"/>
    </source>
</evidence>
<dbReference type="GO" id="GO:0005634">
    <property type="term" value="C:nucleus"/>
    <property type="evidence" value="ECO:0007669"/>
    <property type="project" value="TreeGrafter"/>
</dbReference>
<accession>A0A7J9HMA6</accession>
<dbReference type="GO" id="GO:0005737">
    <property type="term" value="C:cytoplasm"/>
    <property type="evidence" value="ECO:0007669"/>
    <property type="project" value="TreeGrafter"/>
</dbReference>
<dbReference type="OrthoDB" id="681454at2759"/>
<dbReference type="InterPro" id="IPR046342">
    <property type="entry name" value="CBS_dom_sf"/>
</dbReference>
<keyword evidence="1" id="KW-0677">Repeat</keyword>
<dbReference type="PANTHER" id="PTHR13780">
    <property type="entry name" value="AMP-ACTIVATED PROTEIN KINASE, GAMMA REGULATORY SUBUNIT"/>
    <property type="match status" value="1"/>
</dbReference>
<evidence type="ECO:0000256" key="2">
    <source>
        <dbReference type="ARBA" id="ARBA00023122"/>
    </source>
</evidence>
<dbReference type="SUPFAM" id="SSF54631">
    <property type="entry name" value="CBS-domain pair"/>
    <property type="match status" value="1"/>
</dbReference>
<organism evidence="3 4">
    <name type="scientific">Gossypium harknessii</name>
    <dbReference type="NCBI Taxonomy" id="34285"/>
    <lineage>
        <taxon>Eukaryota</taxon>
        <taxon>Viridiplantae</taxon>
        <taxon>Streptophyta</taxon>
        <taxon>Embryophyta</taxon>
        <taxon>Tracheophyta</taxon>
        <taxon>Spermatophyta</taxon>
        <taxon>Magnoliopsida</taxon>
        <taxon>eudicotyledons</taxon>
        <taxon>Gunneridae</taxon>
        <taxon>Pentapetalae</taxon>
        <taxon>rosids</taxon>
        <taxon>malvids</taxon>
        <taxon>Malvales</taxon>
        <taxon>Malvaceae</taxon>
        <taxon>Malvoideae</taxon>
        <taxon>Gossypium</taxon>
    </lineage>
</organism>
<reference evidence="3 4" key="1">
    <citation type="journal article" date="2019" name="Genome Biol. Evol.">
        <title>Insights into the evolution of the New World diploid cottons (Gossypium, subgenus Houzingenia) based on genome sequencing.</title>
        <authorList>
            <person name="Grover C.E."/>
            <person name="Arick M.A. 2nd"/>
            <person name="Thrash A."/>
            <person name="Conover J.L."/>
            <person name="Sanders W.S."/>
            <person name="Peterson D.G."/>
            <person name="Frelichowski J.E."/>
            <person name="Scheffler J.A."/>
            <person name="Scheffler B.E."/>
            <person name="Wendel J.F."/>
        </authorList>
    </citation>
    <scope>NUCLEOTIDE SEQUENCE [LARGE SCALE GENOMIC DNA]</scope>
    <source>
        <strain evidence="3">0</strain>
        <tissue evidence="3">Leaf</tissue>
    </source>
</reference>
<evidence type="ECO:0000313" key="4">
    <source>
        <dbReference type="Proteomes" id="UP000593560"/>
    </source>
</evidence>
<protein>
    <recommendedName>
        <fullName evidence="5">CBS domain-containing protein</fullName>
    </recommendedName>
</protein>